<dbReference type="AlphaFoldDB" id="A0A4Y8SFV7"/>
<protein>
    <submittedName>
        <fullName evidence="1">Uncharacterized protein</fullName>
    </submittedName>
</protein>
<reference evidence="1 2" key="1">
    <citation type="journal article" date="2017" name="Int. J. Syst. Evol. Microbiol.">
        <title>Mucilaginibacterpsychrotolerans sp. nov., isolated from peatlands.</title>
        <authorList>
            <person name="Deng Y."/>
            <person name="Shen L."/>
            <person name="Xu B."/>
            <person name="Liu Y."/>
            <person name="Gu Z."/>
            <person name="Liu H."/>
            <person name="Zhou Y."/>
        </authorList>
    </citation>
    <scope>NUCLEOTIDE SEQUENCE [LARGE SCALE GENOMIC DNA]</scope>
    <source>
        <strain evidence="1 2">NH7-4</strain>
    </source>
</reference>
<proteinExistence type="predicted"/>
<dbReference type="Proteomes" id="UP000297540">
    <property type="component" value="Unassembled WGS sequence"/>
</dbReference>
<sequence length="202" mass="24252">MRSSKLDAFSIEDRIAKTINVFFENVAISNYKKAEKLLHLSLSRKGRSEDGFIFENFYPTLAINDIKIFDLLVQTNSAECYVFFKETVRYNDSQLLAEIRKADFNQLEQFIENLRIFYNENIKDSKYFEKSMRIGYLFDIEYSQEISRSSKFLRFSGDFPERKTMTLNRLFKFKLVHQSNRWLITLFENVDVHFWQKLGRVY</sequence>
<gene>
    <name evidence="1" type="ORF">E2R66_12630</name>
</gene>
<keyword evidence="2" id="KW-1185">Reference proteome</keyword>
<dbReference type="EMBL" id="SOZE01000011">
    <property type="protein sequence ID" value="TFF37276.1"/>
    <property type="molecule type" value="Genomic_DNA"/>
</dbReference>
<comment type="caution">
    <text evidence="1">The sequence shown here is derived from an EMBL/GenBank/DDBJ whole genome shotgun (WGS) entry which is preliminary data.</text>
</comment>
<organism evidence="1 2">
    <name type="scientific">Mucilaginibacter psychrotolerans</name>
    <dbReference type="NCBI Taxonomy" id="1524096"/>
    <lineage>
        <taxon>Bacteria</taxon>
        <taxon>Pseudomonadati</taxon>
        <taxon>Bacteroidota</taxon>
        <taxon>Sphingobacteriia</taxon>
        <taxon>Sphingobacteriales</taxon>
        <taxon>Sphingobacteriaceae</taxon>
        <taxon>Mucilaginibacter</taxon>
    </lineage>
</organism>
<evidence type="ECO:0000313" key="1">
    <source>
        <dbReference type="EMBL" id="TFF37276.1"/>
    </source>
</evidence>
<accession>A0A4Y8SFV7</accession>
<name>A0A4Y8SFV7_9SPHI</name>
<evidence type="ECO:0000313" key="2">
    <source>
        <dbReference type="Proteomes" id="UP000297540"/>
    </source>
</evidence>
<dbReference type="RefSeq" id="WP_133231284.1">
    <property type="nucleotide sequence ID" value="NZ_SOZE01000011.1"/>
</dbReference>